<feature type="compositionally biased region" description="Polar residues" evidence="1">
    <location>
        <begin position="20"/>
        <end position="30"/>
    </location>
</feature>
<dbReference type="EMBL" id="JAACJP010000018">
    <property type="protein sequence ID" value="KAF5378774.1"/>
    <property type="molecule type" value="Genomic_DNA"/>
</dbReference>
<sequence length="243" mass="27285">MVPVTPTGLPYPKNLDNMENGGTNTTSSRGQTAVTVTQLTYADVIRAARTFQATFAQDPVIRYVRNYHEYGSMSSTPSKLIIIIPQEREQSRIEKITERLLISTYLVFWIRTRVALTVKSGTANIIAAPPKATTGRRNREDGITKIAEWLMRALIKGRKRTMRDPEAKRRRKEVDQKLQAAVKRVLGDRVDKMWLVEELWTVPARQGKGYGGALLDAVMVLVRAAPWLVLVSVTIPTRQPGAN</sequence>
<dbReference type="OrthoDB" id="2744543at2759"/>
<dbReference type="Proteomes" id="UP000565441">
    <property type="component" value="Unassembled WGS sequence"/>
</dbReference>
<accession>A0A8H5M320</accession>
<keyword evidence="3" id="KW-1185">Reference proteome</keyword>
<dbReference type="SUPFAM" id="SSF55729">
    <property type="entry name" value="Acyl-CoA N-acyltransferases (Nat)"/>
    <property type="match status" value="1"/>
</dbReference>
<evidence type="ECO:0000313" key="2">
    <source>
        <dbReference type="EMBL" id="KAF5378774.1"/>
    </source>
</evidence>
<protein>
    <submittedName>
        <fullName evidence="2">Uncharacterized protein</fullName>
    </submittedName>
</protein>
<organism evidence="2 3">
    <name type="scientific">Tricholomella constricta</name>
    <dbReference type="NCBI Taxonomy" id="117010"/>
    <lineage>
        <taxon>Eukaryota</taxon>
        <taxon>Fungi</taxon>
        <taxon>Dikarya</taxon>
        <taxon>Basidiomycota</taxon>
        <taxon>Agaricomycotina</taxon>
        <taxon>Agaricomycetes</taxon>
        <taxon>Agaricomycetidae</taxon>
        <taxon>Agaricales</taxon>
        <taxon>Tricholomatineae</taxon>
        <taxon>Lyophyllaceae</taxon>
        <taxon>Tricholomella</taxon>
    </lineage>
</organism>
<comment type="caution">
    <text evidence="2">The sequence shown here is derived from an EMBL/GenBank/DDBJ whole genome shotgun (WGS) entry which is preliminary data.</text>
</comment>
<dbReference type="InterPro" id="IPR016181">
    <property type="entry name" value="Acyl_CoA_acyltransferase"/>
</dbReference>
<feature type="region of interest" description="Disordered" evidence="1">
    <location>
        <begin position="1"/>
        <end position="30"/>
    </location>
</feature>
<reference evidence="2 3" key="1">
    <citation type="journal article" date="2020" name="ISME J.">
        <title>Uncovering the hidden diversity of litter-decomposition mechanisms in mushroom-forming fungi.</title>
        <authorList>
            <person name="Floudas D."/>
            <person name="Bentzer J."/>
            <person name="Ahren D."/>
            <person name="Johansson T."/>
            <person name="Persson P."/>
            <person name="Tunlid A."/>
        </authorList>
    </citation>
    <scope>NUCLEOTIDE SEQUENCE [LARGE SCALE GENOMIC DNA]</scope>
    <source>
        <strain evidence="2 3">CBS 661.87</strain>
    </source>
</reference>
<dbReference type="CDD" id="cd04301">
    <property type="entry name" value="NAT_SF"/>
    <property type="match status" value="1"/>
</dbReference>
<evidence type="ECO:0000313" key="3">
    <source>
        <dbReference type="Proteomes" id="UP000565441"/>
    </source>
</evidence>
<dbReference type="AlphaFoldDB" id="A0A8H5M320"/>
<name>A0A8H5M320_9AGAR</name>
<dbReference type="Gene3D" id="3.40.630.30">
    <property type="match status" value="1"/>
</dbReference>
<gene>
    <name evidence="2" type="ORF">D9615_006896</name>
</gene>
<proteinExistence type="predicted"/>
<evidence type="ECO:0000256" key="1">
    <source>
        <dbReference type="SAM" id="MobiDB-lite"/>
    </source>
</evidence>